<dbReference type="GeneTree" id="ENSGT00960000192339"/>
<reference evidence="2" key="1">
    <citation type="submission" date="2025-08" db="UniProtKB">
        <authorList>
            <consortium name="Ensembl"/>
        </authorList>
    </citation>
    <scope>IDENTIFICATION</scope>
</reference>
<dbReference type="Pfam" id="PF15107">
    <property type="entry name" value="FAM216B"/>
    <property type="match status" value="1"/>
</dbReference>
<evidence type="ECO:0000313" key="3">
    <source>
        <dbReference type="Proteomes" id="UP000694421"/>
    </source>
</evidence>
<protein>
    <submittedName>
        <fullName evidence="2">Uncharacterized protein</fullName>
    </submittedName>
</protein>
<dbReference type="Ensembl" id="ENSSMRT00000034632.1">
    <property type="protein sequence ID" value="ENSSMRP00000029673.1"/>
    <property type="gene ID" value="ENSSMRG00000022810.1"/>
</dbReference>
<name>A0A8D0EC60_SALMN</name>
<evidence type="ECO:0000256" key="1">
    <source>
        <dbReference type="ARBA" id="ARBA00008615"/>
    </source>
</evidence>
<organism evidence="2 3">
    <name type="scientific">Salvator merianae</name>
    <name type="common">Argentine black and white tegu</name>
    <name type="synonym">Tupinambis merianae</name>
    <dbReference type="NCBI Taxonomy" id="96440"/>
    <lineage>
        <taxon>Eukaryota</taxon>
        <taxon>Metazoa</taxon>
        <taxon>Chordata</taxon>
        <taxon>Craniata</taxon>
        <taxon>Vertebrata</taxon>
        <taxon>Euteleostomi</taxon>
        <taxon>Lepidosauria</taxon>
        <taxon>Squamata</taxon>
        <taxon>Bifurcata</taxon>
        <taxon>Unidentata</taxon>
        <taxon>Episquamata</taxon>
        <taxon>Laterata</taxon>
        <taxon>Teiioidea</taxon>
        <taxon>Teiidae</taxon>
        <taxon>Salvator</taxon>
    </lineage>
</organism>
<comment type="similarity">
    <text evidence="1">Belongs to the FAM216 family.</text>
</comment>
<dbReference type="PANTHER" id="PTHR16476">
    <property type="entry name" value="FAMILY WITH SEQUENCE SIMILARITY 216 MEMBER A"/>
    <property type="match status" value="1"/>
</dbReference>
<evidence type="ECO:0000313" key="2">
    <source>
        <dbReference type="Ensembl" id="ENSSMRP00000029673.1"/>
    </source>
</evidence>
<keyword evidence="3" id="KW-1185">Reference proteome</keyword>
<dbReference type="OMA" id="NLEICHD"/>
<dbReference type="PANTHER" id="PTHR16476:SF3">
    <property type="entry name" value="PROTEIN FAM216B"/>
    <property type="match status" value="1"/>
</dbReference>
<reference evidence="2" key="2">
    <citation type="submission" date="2025-09" db="UniProtKB">
        <authorList>
            <consortium name="Ensembl"/>
        </authorList>
    </citation>
    <scope>IDENTIFICATION</scope>
</reference>
<sequence length="133" mass="15578">MGEQWKKNLEICHDPVLPRIKVPSSVQDTPLMKELKRGQKRSFYNIMRIYDSKAPREMLYRRYVINLQCQNMLGKCQPMHLLASADQRNWRAAEKSQGLEGIMRRGLWAMKNDQEAGTSYLRSQAATFWSLQS</sequence>
<proteinExistence type="inferred from homology"/>
<dbReference type="InterPro" id="IPR029373">
    <property type="entry name" value="FAM216"/>
</dbReference>
<dbReference type="Proteomes" id="UP000694421">
    <property type="component" value="Unplaced"/>
</dbReference>
<dbReference type="AlphaFoldDB" id="A0A8D0EC60"/>
<accession>A0A8D0EC60</accession>